<accession>A0ABZ0PB80</accession>
<dbReference type="GeneID" id="94493411"/>
<organism evidence="3 4">
    <name type="scientific">Metamycoplasma equirhinis</name>
    <dbReference type="NCBI Taxonomy" id="92402"/>
    <lineage>
        <taxon>Bacteria</taxon>
        <taxon>Bacillati</taxon>
        <taxon>Mycoplasmatota</taxon>
        <taxon>Mycoplasmoidales</taxon>
        <taxon>Metamycoplasmataceae</taxon>
        <taxon>Metamycoplasma</taxon>
    </lineage>
</organism>
<dbReference type="Proteomes" id="UP001303601">
    <property type="component" value="Chromosome"/>
</dbReference>
<sequence length="244" mass="28939">MKKKFAPFYLAAPLVALTSIIPITVACKNKSKDPNELTLPQNETQKYLEIKTQFEKLSILDLDNMIFPNNFDNYLGSEYFNNFAKTWAFGSDDYEKAKTIDKTKEFLKNDSGFLKFLKEKNYETFFNINFKIILRTQYLYSTLLFKFFLLPKYQFEIMQTKSNSEYFNFKYYATINRFVYPNQFKYETPEDSSTRRFFKIASYVVPAIAVIGLATYIGVAIAIKKRKQKVERRKHEWNNFKADK</sequence>
<reference evidence="3" key="1">
    <citation type="submission" date="2023-11" db="EMBL/GenBank/DDBJ databases">
        <title>Completed genome sequence of Mycoplasma equirhinis type strain M432/72.</title>
        <authorList>
            <person name="Spergser J."/>
        </authorList>
    </citation>
    <scope>NUCLEOTIDE SEQUENCE [LARGE SCALE GENOMIC DNA]</scope>
    <source>
        <strain evidence="3">M432/72</strain>
    </source>
</reference>
<evidence type="ECO:0000256" key="1">
    <source>
        <dbReference type="SAM" id="Phobius"/>
    </source>
</evidence>
<keyword evidence="4" id="KW-1185">Reference proteome</keyword>
<keyword evidence="2" id="KW-0732">Signal</keyword>
<keyword evidence="1" id="KW-1133">Transmembrane helix</keyword>
<evidence type="ECO:0000313" key="3">
    <source>
        <dbReference type="EMBL" id="WPB54105.1"/>
    </source>
</evidence>
<keyword evidence="1" id="KW-0812">Transmembrane</keyword>
<evidence type="ECO:0000256" key="2">
    <source>
        <dbReference type="SAM" id="SignalP"/>
    </source>
</evidence>
<evidence type="ECO:0008006" key="5">
    <source>
        <dbReference type="Google" id="ProtNLM"/>
    </source>
</evidence>
<name>A0ABZ0PB80_9BACT</name>
<feature type="transmembrane region" description="Helical" evidence="1">
    <location>
        <begin position="200"/>
        <end position="223"/>
    </location>
</feature>
<dbReference type="PROSITE" id="PS51257">
    <property type="entry name" value="PROKAR_LIPOPROTEIN"/>
    <property type="match status" value="1"/>
</dbReference>
<feature type="signal peptide" evidence="2">
    <location>
        <begin position="1"/>
        <end position="18"/>
    </location>
</feature>
<evidence type="ECO:0000313" key="4">
    <source>
        <dbReference type="Proteomes" id="UP001303601"/>
    </source>
</evidence>
<dbReference type="RefSeq" id="WP_140031570.1">
    <property type="nucleotide sequence ID" value="NZ_CP137845.1"/>
</dbReference>
<feature type="chain" id="PRO_5047314014" description="Lipoprotein" evidence="2">
    <location>
        <begin position="19"/>
        <end position="244"/>
    </location>
</feature>
<keyword evidence="1" id="KW-0472">Membrane</keyword>
<dbReference type="EMBL" id="CP137845">
    <property type="protein sequence ID" value="WPB54105.1"/>
    <property type="molecule type" value="Genomic_DNA"/>
</dbReference>
<proteinExistence type="predicted"/>
<protein>
    <recommendedName>
        <fullName evidence="5">Lipoprotein</fullName>
    </recommendedName>
</protein>
<gene>
    <name evidence="3" type="ORF">R9B83_00830</name>
</gene>